<protein>
    <recommendedName>
        <fullName evidence="2">Lipid II isoglutaminyl synthase (glutamine-hydrolyzing) subunit GatD</fullName>
        <ecNumber evidence="2">6.3.5.13</ecNumber>
    </recommendedName>
    <alternativeName>
        <fullName evidence="2">Lipid II isoglutaminyl synthase glutaminase subunit</fullName>
        <ecNumber evidence="2">3.5.1.2</ecNumber>
    </alternativeName>
</protein>
<comment type="function">
    <text evidence="2">The lipid II isoglutaminyl synthase complex catalyzes the formation of alpha-D-isoglutamine in the cell wall lipid II stem peptide. The GatD subunit catalyzes the hydrolysis of glutamine to glutamate and ammonia. The resulting ammonia molecule is channeled to the active site of MurT.</text>
</comment>
<dbReference type="PANTHER" id="PTHR21343">
    <property type="entry name" value="DETHIOBIOTIN SYNTHETASE"/>
    <property type="match status" value="1"/>
</dbReference>
<dbReference type="GO" id="GO:0009236">
    <property type="term" value="P:cobalamin biosynthetic process"/>
    <property type="evidence" value="ECO:0007669"/>
    <property type="project" value="InterPro"/>
</dbReference>
<reference evidence="5 6" key="1">
    <citation type="journal article" date="2011" name="J. Bacteriol.">
        <title>Genome sequence of the 1,4-dioxane-degrading Pseudonocardia dioxanivorans strain CB1190.</title>
        <authorList>
            <person name="Sales C.M."/>
            <person name="Mahendra S."/>
            <person name="Grostern A."/>
            <person name="Parales R.E."/>
            <person name="Goodwin L.A."/>
            <person name="Woyke T."/>
            <person name="Nolan M."/>
            <person name="Lapidus A."/>
            <person name="Chertkov O."/>
            <person name="Ovchinnikova G."/>
            <person name="Sczyrba A."/>
            <person name="Alvarez-Cohen L."/>
        </authorList>
    </citation>
    <scope>NUCLEOTIDE SEQUENCE [LARGE SCALE GENOMIC DNA]</scope>
    <source>
        <strain evidence="6">ATCC 55486 / DSM 44775 / JCM 13855 / CB1190</strain>
    </source>
</reference>
<dbReference type="InterPro" id="IPR043702">
    <property type="entry name" value="Lipid_II_synth_GatD"/>
</dbReference>
<evidence type="ECO:0000259" key="4">
    <source>
        <dbReference type="Pfam" id="PF07685"/>
    </source>
</evidence>
<feature type="domain" description="CobB/CobQ-like glutamine amidotransferase" evidence="4">
    <location>
        <begin position="4"/>
        <end position="199"/>
    </location>
</feature>
<dbReference type="SUPFAM" id="SSF52317">
    <property type="entry name" value="Class I glutamine amidotransferase-like"/>
    <property type="match status" value="1"/>
</dbReference>
<dbReference type="Gene3D" id="3.40.50.880">
    <property type="match status" value="1"/>
</dbReference>
<feature type="active site" description="Nucleophile" evidence="2">
    <location>
        <position position="90"/>
    </location>
</feature>
<dbReference type="EMBL" id="CP002593">
    <property type="protein sequence ID" value="AEA22326.1"/>
    <property type="molecule type" value="Genomic_DNA"/>
</dbReference>
<dbReference type="GO" id="GO:0071555">
    <property type="term" value="P:cell wall organization"/>
    <property type="evidence" value="ECO:0007669"/>
    <property type="project" value="UniProtKB-KW"/>
</dbReference>
<evidence type="ECO:0000256" key="3">
    <source>
        <dbReference type="SAM" id="MobiDB-lite"/>
    </source>
</evidence>
<dbReference type="eggNOG" id="COG3442">
    <property type="taxonomic scope" value="Bacteria"/>
</dbReference>
<dbReference type="GO" id="GO:0140282">
    <property type="term" value="F:carbon-nitrogen ligase activity on lipid II"/>
    <property type="evidence" value="ECO:0007669"/>
    <property type="project" value="UniProtKB-UniRule"/>
</dbReference>
<name>F4CLX8_PSEUX</name>
<dbReference type="GO" id="GO:0009252">
    <property type="term" value="P:peptidoglycan biosynthetic process"/>
    <property type="evidence" value="ECO:0007669"/>
    <property type="project" value="UniProtKB-UniRule"/>
</dbReference>
<evidence type="ECO:0000313" key="6">
    <source>
        <dbReference type="Proteomes" id="UP000007809"/>
    </source>
</evidence>
<dbReference type="PROSITE" id="PS51274">
    <property type="entry name" value="GATASE_COBBQ"/>
    <property type="match status" value="1"/>
</dbReference>
<evidence type="ECO:0000313" key="5">
    <source>
        <dbReference type="EMBL" id="AEA22326.1"/>
    </source>
</evidence>
<keyword evidence="6" id="KW-1185">Reference proteome</keyword>
<dbReference type="PANTHER" id="PTHR21343:SF9">
    <property type="entry name" value="LIPID II ISOGLUTAMINYL SYNTHASE (GLUTAMINE-HYDROLYZING) SUBUNIT GATD"/>
    <property type="match status" value="1"/>
</dbReference>
<evidence type="ECO:0000256" key="1">
    <source>
        <dbReference type="ARBA" id="ARBA00022962"/>
    </source>
</evidence>
<keyword evidence="2" id="KW-0133">Cell shape</keyword>
<dbReference type="InterPro" id="IPR029062">
    <property type="entry name" value="Class_I_gatase-like"/>
</dbReference>
<dbReference type="GO" id="GO:0008360">
    <property type="term" value="P:regulation of cell shape"/>
    <property type="evidence" value="ECO:0007669"/>
    <property type="project" value="UniProtKB-KW"/>
</dbReference>
<dbReference type="InterPro" id="IPR033949">
    <property type="entry name" value="CobQ_GATase1"/>
</dbReference>
<feature type="region of interest" description="Disordered" evidence="3">
    <location>
        <begin position="149"/>
        <end position="183"/>
    </location>
</feature>
<organism evidence="5 6">
    <name type="scientific">Pseudonocardia dioxanivorans (strain ATCC 55486 / DSM 44775 / JCM 13855 / CB1190)</name>
    <dbReference type="NCBI Taxonomy" id="675635"/>
    <lineage>
        <taxon>Bacteria</taxon>
        <taxon>Bacillati</taxon>
        <taxon>Actinomycetota</taxon>
        <taxon>Actinomycetes</taxon>
        <taxon>Pseudonocardiales</taxon>
        <taxon>Pseudonocardiaceae</taxon>
        <taxon>Pseudonocardia</taxon>
    </lineage>
</organism>
<comment type="catalytic activity">
    <reaction evidence="2">
        <text>beta-D-GlcNAc-(1-&gt;4)-Mur2Ac(oyl-L-Ala-gamma-D-Glu-L-Lys-D-Ala-D-Ala)-di-trans,octa-cis-undecaprenyl diphosphate + L-glutamine + ATP + H2O = beta-D-GlcNAc-(1-&gt;4)-Mur2Ac(oyl-L-Ala-D-isoglutaminyl-L-Lys-D-Ala-D-Ala)-di-trans,octa-cis-undecaprenyl diphosphate + L-glutamate + ADP + phosphate + H(+)</text>
        <dbReference type="Rhea" id="RHEA:57928"/>
        <dbReference type="ChEBI" id="CHEBI:15377"/>
        <dbReference type="ChEBI" id="CHEBI:15378"/>
        <dbReference type="ChEBI" id="CHEBI:29985"/>
        <dbReference type="ChEBI" id="CHEBI:30616"/>
        <dbReference type="ChEBI" id="CHEBI:43474"/>
        <dbReference type="ChEBI" id="CHEBI:58359"/>
        <dbReference type="ChEBI" id="CHEBI:60033"/>
        <dbReference type="ChEBI" id="CHEBI:62233"/>
        <dbReference type="ChEBI" id="CHEBI:456216"/>
        <dbReference type="EC" id="6.3.5.13"/>
    </reaction>
</comment>
<keyword evidence="2" id="KW-0961">Cell wall biogenesis/degradation</keyword>
<dbReference type="UniPathway" id="UPA00219"/>
<dbReference type="RefSeq" id="WP_013672268.1">
    <property type="nucleotide sequence ID" value="NC_015312.1"/>
</dbReference>
<sequence>MELTIAVLLPDVLGTYSDAGNAVILAERARRRGIATQVCTVTIADAPPRSADIYVLGGGEDAAQQAAARWLLRHRMRDELADRHAVLAVCAGFQLLGTTITDRDGRVLEGVGALDVTTSAGPRRAVGEVIASATVSSIGELTGFENHRGHTTLGPGVQPLAVPSRGTGNGTRRHGRPTEGALTPTIVGTYLHGPVLARNPALADHLLGIATGQDLTPLDTPDQQAMRRAYLERRRRPPALRGFLPRRYRAR</sequence>
<dbReference type="EC" id="6.3.5.13" evidence="2"/>
<comment type="pathway">
    <text evidence="2">Cell wall biogenesis; peptidoglycan biosynthesis.</text>
</comment>
<gene>
    <name evidence="2" type="primary">gatD</name>
    <name evidence="5" type="ordered locus">Psed_0044</name>
</gene>
<dbReference type="HOGENOM" id="CLU_064047_2_0_11"/>
<dbReference type="EC" id="3.5.1.2" evidence="2"/>
<comment type="subunit">
    <text evidence="2">Forms a heterodimer with MurT.</text>
</comment>
<keyword evidence="1 2" id="KW-0315">Glutamine amidotransferase</keyword>
<dbReference type="CDD" id="cd01750">
    <property type="entry name" value="GATase1_CobQ"/>
    <property type="match status" value="1"/>
</dbReference>
<feature type="active site" evidence="2">
    <location>
        <position position="192"/>
    </location>
</feature>
<dbReference type="STRING" id="675635.Psed_0044"/>
<proteinExistence type="inferred from homology"/>
<dbReference type="HAMAP" id="MF_02213">
    <property type="entry name" value="Lipid_II_synth_GatD"/>
    <property type="match status" value="1"/>
</dbReference>
<comment type="similarity">
    <text evidence="2">Belongs to the CobB/CobQ family. GatD subfamily.</text>
</comment>
<dbReference type="AlphaFoldDB" id="F4CLX8"/>
<keyword evidence="2" id="KW-0573">Peptidoglycan synthesis</keyword>
<dbReference type="GO" id="GO:0004359">
    <property type="term" value="F:glutaminase activity"/>
    <property type="evidence" value="ECO:0007669"/>
    <property type="project" value="UniProtKB-UniRule"/>
</dbReference>
<comment type="catalytic activity">
    <reaction evidence="2">
        <text>L-glutamine + H2O = L-glutamate + NH4(+)</text>
        <dbReference type="Rhea" id="RHEA:15889"/>
        <dbReference type="ChEBI" id="CHEBI:15377"/>
        <dbReference type="ChEBI" id="CHEBI:28938"/>
        <dbReference type="ChEBI" id="CHEBI:29985"/>
        <dbReference type="ChEBI" id="CHEBI:58359"/>
        <dbReference type="EC" id="3.5.1.2"/>
    </reaction>
</comment>
<keyword evidence="2" id="KW-0378">Hydrolase</keyword>
<dbReference type="KEGG" id="pdx:Psed_0044"/>
<dbReference type="Proteomes" id="UP000007809">
    <property type="component" value="Chromosome"/>
</dbReference>
<dbReference type="InterPro" id="IPR011698">
    <property type="entry name" value="GATase_3"/>
</dbReference>
<keyword evidence="2" id="KW-0436">Ligase</keyword>
<accession>F4CLX8</accession>
<feature type="binding site" evidence="2">
    <location>
        <position position="124"/>
    </location>
    <ligand>
        <name>substrate</name>
    </ligand>
</feature>
<evidence type="ECO:0000256" key="2">
    <source>
        <dbReference type="HAMAP-Rule" id="MF_02213"/>
    </source>
</evidence>
<dbReference type="Pfam" id="PF07685">
    <property type="entry name" value="GATase_3"/>
    <property type="match status" value="1"/>
</dbReference>